<dbReference type="InterPro" id="IPR027417">
    <property type="entry name" value="P-loop_NTPase"/>
</dbReference>
<dbReference type="GO" id="GO:0005524">
    <property type="term" value="F:ATP binding"/>
    <property type="evidence" value="ECO:0007669"/>
    <property type="project" value="UniProtKB-UniRule"/>
</dbReference>
<evidence type="ECO:0000256" key="12">
    <source>
        <dbReference type="ARBA" id="ARBA00022993"/>
    </source>
</evidence>
<evidence type="ECO:0000313" key="18">
    <source>
        <dbReference type="Proteomes" id="UP000247459"/>
    </source>
</evidence>
<dbReference type="Proteomes" id="UP000247459">
    <property type="component" value="Unassembled WGS sequence"/>
</dbReference>
<evidence type="ECO:0000256" key="3">
    <source>
        <dbReference type="ARBA" id="ARBA00005225"/>
    </source>
</evidence>
<evidence type="ECO:0000256" key="7">
    <source>
        <dbReference type="ARBA" id="ARBA00022490"/>
    </source>
</evidence>
<evidence type="ECO:0000256" key="2">
    <source>
        <dbReference type="ARBA" id="ARBA00004496"/>
    </source>
</evidence>
<name>A0A2W0C719_9BACL</name>
<comment type="subcellular location">
    <subcellularLocation>
        <location evidence="2 14 15">Cytoplasm</location>
    </subcellularLocation>
</comment>
<dbReference type="AlphaFoldDB" id="A0A2W0C719"/>
<dbReference type="Gene3D" id="3.40.50.300">
    <property type="entry name" value="P-loop containing nucleotide triphosphate hydrolases"/>
    <property type="match status" value="1"/>
</dbReference>
<comment type="caution">
    <text evidence="17">The sequence shown here is derived from an EMBL/GenBank/DDBJ whole genome shotgun (WGS) entry which is preliminary data.</text>
</comment>
<dbReference type="PIRSF" id="PIRSF000545">
    <property type="entry name" value="Pantothenate_kin"/>
    <property type="match status" value="1"/>
</dbReference>
<keyword evidence="11 14" id="KW-0067">ATP-binding</keyword>
<evidence type="ECO:0000256" key="14">
    <source>
        <dbReference type="HAMAP-Rule" id="MF_00215"/>
    </source>
</evidence>
<gene>
    <name evidence="14 17" type="primary">coaA</name>
    <name evidence="17" type="ORF">PIL02S_03799</name>
</gene>
<feature type="binding site" evidence="14">
    <location>
        <begin position="113"/>
        <end position="120"/>
    </location>
    <ligand>
        <name>ATP</name>
        <dbReference type="ChEBI" id="CHEBI:30616"/>
    </ligand>
</feature>
<dbReference type="EMBL" id="PRLG01000020">
    <property type="protein sequence ID" value="PYY28593.1"/>
    <property type="molecule type" value="Genomic_DNA"/>
</dbReference>
<proteinExistence type="inferred from homology"/>
<dbReference type="Pfam" id="PF00485">
    <property type="entry name" value="PRK"/>
    <property type="match status" value="1"/>
</dbReference>
<evidence type="ECO:0000256" key="10">
    <source>
        <dbReference type="ARBA" id="ARBA00022777"/>
    </source>
</evidence>
<dbReference type="InterPro" id="IPR004566">
    <property type="entry name" value="PanK"/>
</dbReference>
<evidence type="ECO:0000256" key="8">
    <source>
        <dbReference type="ARBA" id="ARBA00022679"/>
    </source>
</evidence>
<protein>
    <recommendedName>
        <fullName evidence="6 14">Pantothenate kinase</fullName>
        <ecNumber evidence="5 14">2.7.1.33</ecNumber>
    </recommendedName>
    <alternativeName>
        <fullName evidence="13 14">Pantothenic acid kinase</fullName>
    </alternativeName>
</protein>
<dbReference type="SUPFAM" id="SSF52540">
    <property type="entry name" value="P-loop containing nucleoside triphosphate hydrolases"/>
    <property type="match status" value="1"/>
</dbReference>
<comment type="catalytic activity">
    <reaction evidence="1 14 15">
        <text>(R)-pantothenate + ATP = (R)-4'-phosphopantothenate + ADP + H(+)</text>
        <dbReference type="Rhea" id="RHEA:16373"/>
        <dbReference type="ChEBI" id="CHEBI:10986"/>
        <dbReference type="ChEBI" id="CHEBI:15378"/>
        <dbReference type="ChEBI" id="CHEBI:29032"/>
        <dbReference type="ChEBI" id="CHEBI:30616"/>
        <dbReference type="ChEBI" id="CHEBI:456216"/>
        <dbReference type="EC" id="2.7.1.33"/>
    </reaction>
</comment>
<keyword evidence="9 14" id="KW-0547">Nucleotide-binding</keyword>
<dbReference type="GO" id="GO:0004594">
    <property type="term" value="F:pantothenate kinase activity"/>
    <property type="evidence" value="ECO:0007669"/>
    <property type="project" value="UniProtKB-UniRule"/>
</dbReference>
<evidence type="ECO:0000313" key="17">
    <source>
        <dbReference type="EMBL" id="PYY28593.1"/>
    </source>
</evidence>
<evidence type="ECO:0000256" key="13">
    <source>
        <dbReference type="ARBA" id="ARBA00032866"/>
    </source>
</evidence>
<evidence type="ECO:0000256" key="11">
    <source>
        <dbReference type="ARBA" id="ARBA00022840"/>
    </source>
</evidence>
<evidence type="ECO:0000256" key="4">
    <source>
        <dbReference type="ARBA" id="ARBA00006087"/>
    </source>
</evidence>
<keyword evidence="10 14" id="KW-0418">Kinase</keyword>
<evidence type="ECO:0000256" key="6">
    <source>
        <dbReference type="ARBA" id="ARBA00015080"/>
    </source>
</evidence>
<organism evidence="17 18">
    <name type="scientific">Paenibacillus illinoisensis</name>
    <dbReference type="NCBI Taxonomy" id="59845"/>
    <lineage>
        <taxon>Bacteria</taxon>
        <taxon>Bacillati</taxon>
        <taxon>Bacillota</taxon>
        <taxon>Bacilli</taxon>
        <taxon>Bacillales</taxon>
        <taxon>Paenibacillaceae</taxon>
        <taxon>Paenibacillus</taxon>
    </lineage>
</organism>
<evidence type="ECO:0000256" key="15">
    <source>
        <dbReference type="RuleBase" id="RU003530"/>
    </source>
</evidence>
<evidence type="ECO:0000256" key="1">
    <source>
        <dbReference type="ARBA" id="ARBA00001206"/>
    </source>
</evidence>
<accession>A0A2W0C719</accession>
<reference evidence="17 18" key="1">
    <citation type="submission" date="2018-01" db="EMBL/GenBank/DDBJ databases">
        <title>Genome sequence of the PGP bacterium Paenibacillus illinoisensis E3.</title>
        <authorList>
            <person name="Rolli E."/>
            <person name="Marasco R."/>
            <person name="Bessem C."/>
            <person name="Michoud G."/>
            <person name="Gaiarsa S."/>
            <person name="Borin S."/>
            <person name="Daffonchio D."/>
        </authorList>
    </citation>
    <scope>NUCLEOTIDE SEQUENCE [LARGE SCALE GENOMIC DNA]</scope>
    <source>
        <strain evidence="17 18">E3</strain>
    </source>
</reference>
<dbReference type="UniPathway" id="UPA00241">
    <property type="reaction ID" value="UER00352"/>
</dbReference>
<keyword evidence="8 14" id="KW-0808">Transferase</keyword>
<dbReference type="CDD" id="cd02025">
    <property type="entry name" value="PanK"/>
    <property type="match status" value="1"/>
</dbReference>
<dbReference type="InterPro" id="IPR006083">
    <property type="entry name" value="PRK/URK"/>
</dbReference>
<evidence type="ECO:0000259" key="16">
    <source>
        <dbReference type="Pfam" id="PF00485"/>
    </source>
</evidence>
<comment type="similarity">
    <text evidence="4 14 15">Belongs to the prokaryotic pantothenate kinase family.</text>
</comment>
<dbReference type="GO" id="GO:0005737">
    <property type="term" value="C:cytoplasm"/>
    <property type="evidence" value="ECO:0007669"/>
    <property type="project" value="UniProtKB-SubCell"/>
</dbReference>
<sequence>MPEIWYTKDCVTDYITYRKRDLMNLYSPYIEFNRKEWAELKEHQTTLPLTEAELEQLKGLNEEVSIQEVEDIYLPLTHFIDLYARVSRELNRLTASFLKKEQSPAPYIIGIGGSVAVGKSTTARLLQAMLARGKNKPKVDLVTTDGFLYPNAILEEKGIMNRKGFPESYDIKSLIQFMGDVKSGKPEVKAPVYSHLAYDVIQGEEQTICQPDILIIEGINVLQVKKETPLLVSDFFDFSIYIDAEEEHIRHWYIERFKLLRSTAFQNADSFFHDRFANIGEEEAVLTASQIWQDINAKNLHENILPTKGRARLILRKEADHSIQHIKLRKL</sequence>
<keyword evidence="12 14" id="KW-0173">Coenzyme A biosynthesis</keyword>
<evidence type="ECO:0000256" key="9">
    <source>
        <dbReference type="ARBA" id="ARBA00022741"/>
    </source>
</evidence>
<feature type="domain" description="Phosphoribulokinase/uridine kinase" evidence="16">
    <location>
        <begin position="108"/>
        <end position="256"/>
    </location>
</feature>
<dbReference type="NCBIfam" id="TIGR00554">
    <property type="entry name" value="panK_bact"/>
    <property type="match status" value="1"/>
</dbReference>
<dbReference type="GO" id="GO:0015937">
    <property type="term" value="P:coenzyme A biosynthetic process"/>
    <property type="evidence" value="ECO:0007669"/>
    <property type="project" value="UniProtKB-UniRule"/>
</dbReference>
<keyword evidence="7 14" id="KW-0963">Cytoplasm</keyword>
<dbReference type="HAMAP" id="MF_00215">
    <property type="entry name" value="Pantothen_kinase_1"/>
    <property type="match status" value="1"/>
</dbReference>
<dbReference type="PANTHER" id="PTHR10285">
    <property type="entry name" value="URIDINE KINASE"/>
    <property type="match status" value="1"/>
</dbReference>
<evidence type="ECO:0000256" key="5">
    <source>
        <dbReference type="ARBA" id="ARBA00012102"/>
    </source>
</evidence>
<dbReference type="EC" id="2.7.1.33" evidence="5 14"/>
<comment type="pathway">
    <text evidence="3 14 15">Cofactor biosynthesis; coenzyme A biosynthesis; CoA from (R)-pantothenate: step 1/5.</text>
</comment>